<comment type="similarity">
    <text evidence="1">Belongs to the aldo/keto reductase family.</text>
</comment>
<dbReference type="Gene3D" id="3.20.20.100">
    <property type="entry name" value="NADP-dependent oxidoreductase domain"/>
    <property type="match status" value="1"/>
</dbReference>
<name>A0A1Y1RSE5_9MICC</name>
<dbReference type="EMBL" id="LXWF01000001">
    <property type="protein sequence ID" value="ORC25040.1"/>
    <property type="molecule type" value="Genomic_DNA"/>
</dbReference>
<proteinExistence type="inferred from homology"/>
<evidence type="ECO:0000256" key="3">
    <source>
        <dbReference type="ARBA" id="ARBA00023002"/>
    </source>
</evidence>
<evidence type="ECO:0000256" key="5">
    <source>
        <dbReference type="PIRSR" id="PIRSR000097-2"/>
    </source>
</evidence>
<dbReference type="SUPFAM" id="SSF51430">
    <property type="entry name" value="NAD(P)-linked oxidoreductase"/>
    <property type="match status" value="1"/>
</dbReference>
<evidence type="ECO:0000256" key="2">
    <source>
        <dbReference type="ARBA" id="ARBA00022857"/>
    </source>
</evidence>
<comment type="caution">
    <text evidence="8">The sequence shown here is derived from an EMBL/GenBank/DDBJ whole genome shotgun (WGS) entry which is preliminary data.</text>
</comment>
<dbReference type="PRINTS" id="PR00069">
    <property type="entry name" value="ALDKETRDTASE"/>
</dbReference>
<keyword evidence="3" id="KW-0560">Oxidoreductase</keyword>
<evidence type="ECO:0000256" key="4">
    <source>
        <dbReference type="PIRSR" id="PIRSR000097-1"/>
    </source>
</evidence>
<sequence>MTESPLLPFNDGNSIPQLGYGVWQVENDTAEKVVGLALDAGYRHIDTAKIYGNEEGTGKAITASDVAREDIFLTTKVWNDDQGFDEAIAATEASLERLGTDYIDLLLIHWAKPAAGRYVETWKALIELQKQGKVKSIGVSNFPEEQLREIVAETGVVPAIHQVELHPYFAQENLREVHAELGIVTEAWSPLGNRSDLLENPVITDIAEAHGATPAQIVLAWHRSHGIVAIPKSVTPERIISNFESLNVALTGDEVSKIDALSTAEGRIGPDPADIDF</sequence>
<protein>
    <submittedName>
        <fullName evidence="8">Oxidoreductase</fullName>
    </submittedName>
</protein>
<dbReference type="InterPro" id="IPR020471">
    <property type="entry name" value="AKR"/>
</dbReference>
<dbReference type="GO" id="GO:0016616">
    <property type="term" value="F:oxidoreductase activity, acting on the CH-OH group of donors, NAD or NADP as acceptor"/>
    <property type="evidence" value="ECO:0007669"/>
    <property type="project" value="UniProtKB-ARBA"/>
</dbReference>
<reference evidence="8 9" key="1">
    <citation type="submission" date="2016-05" db="EMBL/GenBank/DDBJ databases">
        <title>Draft genome sequence of a porcine commensal Rothia nasimurium.</title>
        <authorList>
            <person name="Gaiser R.A."/>
            <person name="Van Baarlen P."/>
            <person name="Wells J.M."/>
        </authorList>
    </citation>
    <scope>NUCLEOTIDE SEQUENCE [LARGE SCALE GENOMIC DNA]</scope>
    <source>
        <strain evidence="8 9">PT-32</strain>
    </source>
</reference>
<dbReference type="PIRSF" id="PIRSF000097">
    <property type="entry name" value="AKR"/>
    <property type="match status" value="1"/>
</dbReference>
<keyword evidence="2" id="KW-0521">NADP</keyword>
<dbReference type="Proteomes" id="UP000192359">
    <property type="component" value="Unassembled WGS sequence"/>
</dbReference>
<dbReference type="InterPro" id="IPR018170">
    <property type="entry name" value="Aldo/ket_reductase_CS"/>
</dbReference>
<gene>
    <name evidence="8" type="ORF">A7979_08415</name>
</gene>
<evidence type="ECO:0000313" key="9">
    <source>
        <dbReference type="Proteomes" id="UP000192359"/>
    </source>
</evidence>
<feature type="site" description="Lowers pKa of active site Tyr" evidence="6">
    <location>
        <position position="76"/>
    </location>
</feature>
<dbReference type="AlphaFoldDB" id="A0A1Y1RSE5"/>
<dbReference type="Pfam" id="PF00248">
    <property type="entry name" value="Aldo_ket_red"/>
    <property type="match status" value="1"/>
</dbReference>
<dbReference type="FunFam" id="3.20.20.100:FF:000002">
    <property type="entry name" value="2,5-diketo-D-gluconic acid reductase A"/>
    <property type="match status" value="1"/>
</dbReference>
<evidence type="ECO:0000313" key="8">
    <source>
        <dbReference type="EMBL" id="ORC25040.1"/>
    </source>
</evidence>
<feature type="active site" description="Proton donor" evidence="4">
    <location>
        <position position="51"/>
    </location>
</feature>
<dbReference type="PANTHER" id="PTHR43827:SF3">
    <property type="entry name" value="NADP-DEPENDENT OXIDOREDUCTASE DOMAIN-CONTAINING PROTEIN"/>
    <property type="match status" value="1"/>
</dbReference>
<dbReference type="InterPro" id="IPR036812">
    <property type="entry name" value="NAD(P)_OxRdtase_dom_sf"/>
</dbReference>
<dbReference type="InterPro" id="IPR023210">
    <property type="entry name" value="NADP_OxRdtase_dom"/>
</dbReference>
<dbReference type="RefSeq" id="WP_083090494.1">
    <property type="nucleotide sequence ID" value="NZ_LXWF01000001.1"/>
</dbReference>
<keyword evidence="9" id="KW-1185">Reference proteome</keyword>
<dbReference type="OrthoDB" id="9804790at2"/>
<accession>A0A1Y1RSE5</accession>
<evidence type="ECO:0000256" key="6">
    <source>
        <dbReference type="PIRSR" id="PIRSR000097-3"/>
    </source>
</evidence>
<feature type="domain" description="NADP-dependent oxidoreductase" evidence="7">
    <location>
        <begin position="18"/>
        <end position="261"/>
    </location>
</feature>
<evidence type="ECO:0000259" key="7">
    <source>
        <dbReference type="Pfam" id="PF00248"/>
    </source>
</evidence>
<feature type="binding site" evidence="5">
    <location>
        <position position="109"/>
    </location>
    <ligand>
        <name>substrate</name>
    </ligand>
</feature>
<organism evidence="8 9">
    <name type="scientific">Rothia nasimurium</name>
    <dbReference type="NCBI Taxonomy" id="85336"/>
    <lineage>
        <taxon>Bacteria</taxon>
        <taxon>Bacillati</taxon>
        <taxon>Actinomycetota</taxon>
        <taxon>Actinomycetes</taxon>
        <taxon>Micrococcales</taxon>
        <taxon>Micrococcaceae</taxon>
        <taxon>Rothia</taxon>
    </lineage>
</organism>
<evidence type="ECO:0000256" key="1">
    <source>
        <dbReference type="ARBA" id="ARBA00007905"/>
    </source>
</evidence>
<dbReference type="PANTHER" id="PTHR43827">
    <property type="entry name" value="2,5-DIKETO-D-GLUCONIC ACID REDUCTASE"/>
    <property type="match status" value="1"/>
</dbReference>
<dbReference type="PROSITE" id="PS00062">
    <property type="entry name" value="ALDOKETO_REDUCTASE_2"/>
    <property type="match status" value="1"/>
</dbReference>